<dbReference type="FunFam" id="3.10.129.10:FF:000010">
    <property type="entry name" value="Cytosolic acyl coenzyme A thioester hydrolase"/>
    <property type="match status" value="1"/>
</dbReference>
<dbReference type="EnsemblMetazoa" id="CLYHEMT007110.1">
    <property type="protein sequence ID" value="CLYHEMP007110.1"/>
    <property type="gene ID" value="CLYHEMG007110"/>
</dbReference>
<evidence type="ECO:0000256" key="2">
    <source>
        <dbReference type="ARBA" id="ARBA00022490"/>
    </source>
</evidence>
<evidence type="ECO:0000313" key="9">
    <source>
        <dbReference type="EnsemblMetazoa" id="CLYHEMP007110.1"/>
    </source>
</evidence>
<comment type="subcellular location">
    <subcellularLocation>
        <location evidence="1">Cytoplasm</location>
    </subcellularLocation>
</comment>
<evidence type="ECO:0000259" key="8">
    <source>
        <dbReference type="PROSITE" id="PS51770"/>
    </source>
</evidence>
<dbReference type="Proteomes" id="UP000594262">
    <property type="component" value="Unplaced"/>
</dbReference>
<keyword evidence="3" id="KW-0677">Repeat</keyword>
<protein>
    <recommendedName>
        <fullName evidence="8">HotDog ACOT-type domain-containing protein</fullName>
    </recommendedName>
</protein>
<dbReference type="PROSITE" id="PS51770">
    <property type="entry name" value="HOTDOG_ACOT"/>
    <property type="match status" value="2"/>
</dbReference>
<evidence type="ECO:0000313" key="10">
    <source>
        <dbReference type="Proteomes" id="UP000594262"/>
    </source>
</evidence>
<feature type="region of interest" description="Disordered" evidence="7">
    <location>
        <begin position="140"/>
        <end position="164"/>
    </location>
</feature>
<evidence type="ECO:0000256" key="5">
    <source>
        <dbReference type="ARBA" id="ARBA00023098"/>
    </source>
</evidence>
<dbReference type="FunFam" id="3.10.129.10:FF:000009">
    <property type="entry name" value="Cytosolic acyl coenzyme A thioester hydrolase"/>
    <property type="match status" value="1"/>
</dbReference>
<feature type="domain" description="HotDog ACOT-type" evidence="8">
    <location>
        <begin position="3"/>
        <end position="122"/>
    </location>
</feature>
<proteinExistence type="predicted"/>
<feature type="compositionally biased region" description="Basic and acidic residues" evidence="7">
    <location>
        <begin position="341"/>
        <end position="351"/>
    </location>
</feature>
<feature type="active site" evidence="6">
    <location>
        <position position="19"/>
    </location>
</feature>
<organism evidence="9 10">
    <name type="scientific">Clytia hemisphaerica</name>
    <dbReference type="NCBI Taxonomy" id="252671"/>
    <lineage>
        <taxon>Eukaryota</taxon>
        <taxon>Metazoa</taxon>
        <taxon>Cnidaria</taxon>
        <taxon>Hydrozoa</taxon>
        <taxon>Hydroidolina</taxon>
        <taxon>Leptothecata</taxon>
        <taxon>Obeliida</taxon>
        <taxon>Clytiidae</taxon>
        <taxon>Clytia</taxon>
    </lineage>
</organism>
<dbReference type="InterPro" id="IPR006683">
    <property type="entry name" value="Thioestr_dom"/>
</dbReference>
<keyword evidence="5" id="KW-0443">Lipid metabolism</keyword>
<dbReference type="SUPFAM" id="SSF54637">
    <property type="entry name" value="Thioesterase/thiol ester dehydrase-isomerase"/>
    <property type="match status" value="2"/>
</dbReference>
<dbReference type="GO" id="GO:0005829">
    <property type="term" value="C:cytosol"/>
    <property type="evidence" value="ECO:0007669"/>
    <property type="project" value="TreeGrafter"/>
</dbReference>
<dbReference type="GO" id="GO:0052816">
    <property type="term" value="F:long-chain fatty acyl-CoA hydrolase activity"/>
    <property type="evidence" value="ECO:0007669"/>
    <property type="project" value="TreeGrafter"/>
</dbReference>
<dbReference type="Pfam" id="PF03061">
    <property type="entry name" value="4HBT"/>
    <property type="match status" value="2"/>
</dbReference>
<dbReference type="InterPro" id="IPR029069">
    <property type="entry name" value="HotDog_dom_sf"/>
</dbReference>
<feature type="active site" evidence="6">
    <location>
        <position position="222"/>
    </location>
</feature>
<keyword evidence="2" id="KW-0963">Cytoplasm</keyword>
<dbReference type="GO" id="GO:0009062">
    <property type="term" value="P:fatty acid catabolic process"/>
    <property type="evidence" value="ECO:0007669"/>
    <property type="project" value="TreeGrafter"/>
</dbReference>
<dbReference type="RefSeq" id="XP_066924232.1">
    <property type="nucleotide sequence ID" value="XM_067068131.1"/>
</dbReference>
<feature type="compositionally biased region" description="Basic and acidic residues" evidence="7">
    <location>
        <begin position="140"/>
        <end position="152"/>
    </location>
</feature>
<dbReference type="InterPro" id="IPR040170">
    <property type="entry name" value="Cytosol_ACT"/>
</dbReference>
<evidence type="ECO:0000256" key="3">
    <source>
        <dbReference type="ARBA" id="ARBA00022737"/>
    </source>
</evidence>
<feature type="compositionally biased region" description="Polar residues" evidence="7">
    <location>
        <begin position="153"/>
        <end position="162"/>
    </location>
</feature>
<evidence type="ECO:0000256" key="7">
    <source>
        <dbReference type="SAM" id="MobiDB-lite"/>
    </source>
</evidence>
<reference evidence="9" key="1">
    <citation type="submission" date="2021-01" db="UniProtKB">
        <authorList>
            <consortium name="EnsemblMetazoa"/>
        </authorList>
    </citation>
    <scope>IDENTIFICATION</scope>
</reference>
<evidence type="ECO:0000256" key="6">
    <source>
        <dbReference type="PIRSR" id="PIRSR640170-1"/>
    </source>
</evidence>
<evidence type="ECO:0000256" key="4">
    <source>
        <dbReference type="ARBA" id="ARBA00022801"/>
    </source>
</evidence>
<dbReference type="AlphaFoldDB" id="A0A7M5VAX3"/>
<dbReference type="InterPro" id="IPR033120">
    <property type="entry name" value="HOTDOG_ACOT"/>
</dbReference>
<dbReference type="PANTHER" id="PTHR11049">
    <property type="entry name" value="ACYL COENZYME A THIOESTER HYDROLASE"/>
    <property type="match status" value="1"/>
</dbReference>
<dbReference type="Gene3D" id="3.10.129.10">
    <property type="entry name" value="Hotdog Thioesterase"/>
    <property type="match status" value="2"/>
</dbReference>
<dbReference type="PANTHER" id="PTHR11049:SF24">
    <property type="entry name" value="CYTOSOLIC ACYL COENZYME A THIOESTER HYDROLASE"/>
    <property type="match status" value="1"/>
</dbReference>
<dbReference type="OrthoDB" id="331699at2759"/>
<dbReference type="CDD" id="cd03442">
    <property type="entry name" value="BFIT_BACH"/>
    <property type="match status" value="2"/>
</dbReference>
<keyword evidence="4" id="KW-0378">Hydrolase</keyword>
<evidence type="ECO:0000256" key="1">
    <source>
        <dbReference type="ARBA" id="ARBA00004496"/>
    </source>
</evidence>
<feature type="region of interest" description="Disordered" evidence="7">
    <location>
        <begin position="332"/>
        <end position="359"/>
    </location>
</feature>
<sequence>MMDNKNIEVSRVMLPDDSNLAGNVHGGSILKLIEEAGEIIATRHCNKNRPGPECYAALARVERTDFLEPMFVGEIAQIHAEVTYASGHSLEVQCTVYAENVVKGNRRLTNRASLWYVPLAIAPPHAVTLVPPLSYKSAQEEEKGKKRYEAQKTSRNQASDSLNIDDEASAPGMINVLTPAGRSLCAPYSVNYSHSSLIVMLHPSECNSSGFASGGATMKMMDNVAGIVATRHCKSMTVTASVEAVNFHHVVKMGHVMTITGRPVFSSNRTLDIEVFVDCEDLVEGKSFRACSATFTFVALDKDRRPQMIPELKVETDIEKLRAELGRKRYLAKKEQRKRKADVAKLDKPPSTERQMSIN</sequence>
<dbReference type="GO" id="GO:0006637">
    <property type="term" value="P:acyl-CoA metabolic process"/>
    <property type="evidence" value="ECO:0007669"/>
    <property type="project" value="TreeGrafter"/>
</dbReference>
<feature type="domain" description="HotDog ACOT-type" evidence="8">
    <location>
        <begin position="191"/>
        <end position="303"/>
    </location>
</feature>
<accession>A0A7M5VAX3</accession>
<keyword evidence="10" id="KW-1185">Reference proteome</keyword>
<name>A0A7M5VAX3_9CNID</name>
<dbReference type="GeneID" id="136811509"/>